<organism evidence="2 3">
    <name type="scientific">Aidingimonas halophila</name>
    <dbReference type="NCBI Taxonomy" id="574349"/>
    <lineage>
        <taxon>Bacteria</taxon>
        <taxon>Pseudomonadati</taxon>
        <taxon>Pseudomonadota</taxon>
        <taxon>Gammaproteobacteria</taxon>
        <taxon>Oceanospirillales</taxon>
        <taxon>Halomonadaceae</taxon>
        <taxon>Aidingimonas</taxon>
    </lineage>
</organism>
<gene>
    <name evidence="2" type="ORF">SAMN05443545_104302</name>
</gene>
<protein>
    <recommendedName>
        <fullName evidence="1">DUF4145 domain-containing protein</fullName>
    </recommendedName>
</protein>
<dbReference type="Pfam" id="PF13643">
    <property type="entry name" value="DUF4145"/>
    <property type="match status" value="1"/>
</dbReference>
<dbReference type="RefSeq" id="WP_092569302.1">
    <property type="nucleotide sequence ID" value="NZ_BMXH01000001.1"/>
</dbReference>
<dbReference type="OrthoDB" id="9808624at2"/>
<keyword evidence="3" id="KW-1185">Reference proteome</keyword>
<sequence>MSDAPTFKAKSFQCPHCGIAAQQDWFDVAEGGDIALQLIQHLYLNYRSSVSDYQQKTINDFLKGVSREFTSSLQRFIPQKIAVSTCSQCGEPTLWVERQLVFPKTLSAHPPNSDLGPEIINIYNEASSIVTDSPKGAAALLRLALQKLLRQLGKHGKNINQDIQELVSDGLSPKIQQALDLVRVIGNNAVHPGEINLDDNREIAEKLFQILNFIAEEMITKPRELEELYNTTIPEHTRGHIRKRDGGE</sequence>
<dbReference type="AlphaFoldDB" id="A0A1H2ZYN5"/>
<feature type="domain" description="DUF4145" evidence="1">
    <location>
        <begin position="124"/>
        <end position="204"/>
    </location>
</feature>
<evidence type="ECO:0000313" key="2">
    <source>
        <dbReference type="EMBL" id="SDX22547.1"/>
    </source>
</evidence>
<dbReference type="EMBL" id="FNNI01000004">
    <property type="protein sequence ID" value="SDX22547.1"/>
    <property type="molecule type" value="Genomic_DNA"/>
</dbReference>
<proteinExistence type="predicted"/>
<evidence type="ECO:0000313" key="3">
    <source>
        <dbReference type="Proteomes" id="UP000198500"/>
    </source>
</evidence>
<dbReference type="InterPro" id="IPR025285">
    <property type="entry name" value="DUF4145"/>
</dbReference>
<evidence type="ECO:0000259" key="1">
    <source>
        <dbReference type="Pfam" id="PF13643"/>
    </source>
</evidence>
<accession>A0A1H2ZYN5</accession>
<name>A0A1H2ZYN5_9GAMM</name>
<reference evidence="2 3" key="1">
    <citation type="submission" date="2016-10" db="EMBL/GenBank/DDBJ databases">
        <authorList>
            <person name="de Groot N.N."/>
        </authorList>
    </citation>
    <scope>NUCLEOTIDE SEQUENCE [LARGE SCALE GENOMIC DNA]</scope>
    <source>
        <strain evidence="2 3">DSM 19219</strain>
    </source>
</reference>
<dbReference type="Proteomes" id="UP000198500">
    <property type="component" value="Unassembled WGS sequence"/>
</dbReference>